<evidence type="ECO:0000256" key="6">
    <source>
        <dbReference type="ARBA" id="ARBA00023136"/>
    </source>
</evidence>
<keyword evidence="2" id="KW-0808">Transferase</keyword>
<gene>
    <name evidence="8" type="ORF">DT603_05150</name>
</gene>
<dbReference type="SUPFAM" id="SSF52540">
    <property type="entry name" value="P-loop containing nucleoside triphosphate hydrolases"/>
    <property type="match status" value="1"/>
</dbReference>
<evidence type="ECO:0000313" key="9">
    <source>
        <dbReference type="Proteomes" id="UP001429354"/>
    </source>
</evidence>
<comment type="subcellular location">
    <subcellularLocation>
        <location evidence="1">Golgi apparatus membrane</location>
        <topology evidence="1">Single-pass type II membrane protein</topology>
    </subcellularLocation>
</comment>
<keyword evidence="7" id="KW-0325">Glycoprotein</keyword>
<dbReference type="Pfam" id="PF03567">
    <property type="entry name" value="Sulfotransfer_2"/>
    <property type="match status" value="1"/>
</dbReference>
<keyword evidence="9" id="KW-1185">Reference proteome</keyword>
<sequence>MIISRRHRYIFVAIPKTGTHSVRQALRQHLADDDLEQVGLFVNRRFPFADLAAIRHGHLSLQQVRPSLEPGEFESYFKFAFVRNPFDRFVSYCAFMSRENGQFAADPTGFMKHVLFEMRPEQHILFQPQHLLLTGADGALLTDHVGRVEELQASYDHVCARLGFESTALGRVNSSQRGDYRQYYDAELVAGISDYYQRDLELFGYSFD</sequence>
<dbReference type="PANTHER" id="PTHR12137">
    <property type="entry name" value="CARBOHYDRATE SULFOTRANSFERASE"/>
    <property type="match status" value="1"/>
</dbReference>
<keyword evidence="5" id="KW-0333">Golgi apparatus</keyword>
<keyword evidence="4" id="KW-1133">Transmembrane helix</keyword>
<dbReference type="InterPro" id="IPR027417">
    <property type="entry name" value="P-loop_NTPase"/>
</dbReference>
<protein>
    <submittedName>
        <fullName evidence="8">Sulfotransferase</fullName>
    </submittedName>
</protein>
<dbReference type="Gene3D" id="3.40.50.300">
    <property type="entry name" value="P-loop containing nucleotide triphosphate hydrolases"/>
    <property type="match status" value="1"/>
</dbReference>
<comment type="caution">
    <text evidence="8">The sequence shown here is derived from an EMBL/GenBank/DDBJ whole genome shotgun (WGS) entry which is preliminary data.</text>
</comment>
<keyword evidence="6" id="KW-0472">Membrane</keyword>
<evidence type="ECO:0000256" key="3">
    <source>
        <dbReference type="ARBA" id="ARBA00022692"/>
    </source>
</evidence>
<dbReference type="InterPro" id="IPR005331">
    <property type="entry name" value="Sulfotransferase"/>
</dbReference>
<evidence type="ECO:0000256" key="5">
    <source>
        <dbReference type="ARBA" id="ARBA00023034"/>
    </source>
</evidence>
<dbReference type="PANTHER" id="PTHR12137:SF54">
    <property type="entry name" value="CARBOHYDRATE SULFOTRANSFERASE"/>
    <property type="match status" value="1"/>
</dbReference>
<evidence type="ECO:0000256" key="1">
    <source>
        <dbReference type="ARBA" id="ARBA00004323"/>
    </source>
</evidence>
<dbReference type="InterPro" id="IPR018011">
    <property type="entry name" value="Carb_sulfotrans_8-10"/>
</dbReference>
<reference evidence="8 9" key="1">
    <citation type="submission" date="2018-07" db="EMBL/GenBank/DDBJ databases">
        <title>Whole genome Sequencing of Pseudoxanthomonas gei KCTC 32298 (T).</title>
        <authorList>
            <person name="Kumar S."/>
            <person name="Bansal K."/>
            <person name="Kaur A."/>
            <person name="Patil P."/>
            <person name="Sharma S."/>
            <person name="Patil P.B."/>
        </authorList>
    </citation>
    <scope>NUCLEOTIDE SEQUENCE [LARGE SCALE GENOMIC DNA]</scope>
    <source>
        <strain evidence="8 9">KCTC 32298</strain>
    </source>
</reference>
<name>A0ABX0AC86_9GAMM</name>
<evidence type="ECO:0000256" key="7">
    <source>
        <dbReference type="ARBA" id="ARBA00023180"/>
    </source>
</evidence>
<evidence type="ECO:0000256" key="2">
    <source>
        <dbReference type="ARBA" id="ARBA00022679"/>
    </source>
</evidence>
<evidence type="ECO:0000256" key="4">
    <source>
        <dbReference type="ARBA" id="ARBA00022989"/>
    </source>
</evidence>
<dbReference type="RefSeq" id="WP_162348803.1">
    <property type="nucleotide sequence ID" value="NZ_QOVG01000003.1"/>
</dbReference>
<accession>A0ABX0AC86</accession>
<organism evidence="8 9">
    <name type="scientific">Pseudoxanthomonas gei</name>
    <dbReference type="NCBI Taxonomy" id="1383030"/>
    <lineage>
        <taxon>Bacteria</taxon>
        <taxon>Pseudomonadati</taxon>
        <taxon>Pseudomonadota</taxon>
        <taxon>Gammaproteobacteria</taxon>
        <taxon>Lysobacterales</taxon>
        <taxon>Lysobacteraceae</taxon>
        <taxon>Pseudoxanthomonas</taxon>
    </lineage>
</organism>
<proteinExistence type="predicted"/>
<dbReference type="Proteomes" id="UP001429354">
    <property type="component" value="Unassembled WGS sequence"/>
</dbReference>
<keyword evidence="3" id="KW-0812">Transmembrane</keyword>
<evidence type="ECO:0000313" key="8">
    <source>
        <dbReference type="EMBL" id="NDK38227.1"/>
    </source>
</evidence>
<dbReference type="EMBL" id="QOVG01000003">
    <property type="protein sequence ID" value="NDK38227.1"/>
    <property type="molecule type" value="Genomic_DNA"/>
</dbReference>